<evidence type="ECO:0000313" key="1">
    <source>
        <dbReference type="EMBL" id="CAE4664121.1"/>
    </source>
</evidence>
<dbReference type="CDD" id="cd02208">
    <property type="entry name" value="cupin_RmlC-like"/>
    <property type="match status" value="1"/>
</dbReference>
<dbReference type="EMBL" id="HBNR01086216">
    <property type="protein sequence ID" value="CAE4664121.1"/>
    <property type="molecule type" value="Transcribed_RNA"/>
</dbReference>
<name>A0A7S4W9X2_9DINO</name>
<gene>
    <name evidence="1" type="ORF">AMON00008_LOCUS61770</name>
</gene>
<sequence length="144" mass="15638">MAPPASCLRVHLRACMRVCVRACGHSPHRNSCGAVGSALGERLARGEPTQLEGEHPRTLYTVAVGQNMSCGEESIDAGSEVPWHAHQDSEEEDFLPGVSVLVPKTVPHRIVNLSKAEALWLSWTLSPPLQVQQFKAGHSPAWTK</sequence>
<evidence type="ECO:0008006" key="2">
    <source>
        <dbReference type="Google" id="ProtNLM"/>
    </source>
</evidence>
<reference evidence="1" key="1">
    <citation type="submission" date="2021-01" db="EMBL/GenBank/DDBJ databases">
        <authorList>
            <person name="Corre E."/>
            <person name="Pelletier E."/>
            <person name="Niang G."/>
            <person name="Scheremetjew M."/>
            <person name="Finn R."/>
            <person name="Kale V."/>
            <person name="Holt S."/>
            <person name="Cochrane G."/>
            <person name="Meng A."/>
            <person name="Brown T."/>
            <person name="Cohen L."/>
        </authorList>
    </citation>
    <scope>NUCLEOTIDE SEQUENCE</scope>
    <source>
        <strain evidence="1">CCMP3105</strain>
    </source>
</reference>
<dbReference type="AlphaFoldDB" id="A0A7S4W9X2"/>
<proteinExistence type="predicted"/>
<dbReference type="InterPro" id="IPR011051">
    <property type="entry name" value="RmlC_Cupin_sf"/>
</dbReference>
<accession>A0A7S4W9X2</accession>
<organism evidence="1">
    <name type="scientific">Alexandrium monilatum</name>
    <dbReference type="NCBI Taxonomy" id="311494"/>
    <lineage>
        <taxon>Eukaryota</taxon>
        <taxon>Sar</taxon>
        <taxon>Alveolata</taxon>
        <taxon>Dinophyceae</taxon>
        <taxon>Gonyaulacales</taxon>
        <taxon>Pyrocystaceae</taxon>
        <taxon>Alexandrium</taxon>
    </lineage>
</organism>
<dbReference type="SUPFAM" id="SSF51182">
    <property type="entry name" value="RmlC-like cupins"/>
    <property type="match status" value="1"/>
</dbReference>
<protein>
    <recommendedName>
        <fullName evidence="2">Cupin 2 conserved barrel domain-containing protein</fullName>
    </recommendedName>
</protein>